<protein>
    <submittedName>
        <fullName evidence="2">ParB/RepB/Spo0J family partition protein</fullName>
    </submittedName>
</protein>
<dbReference type="EMBL" id="JBEZNA010000004">
    <property type="protein sequence ID" value="MEU9576256.1"/>
    <property type="molecule type" value="Genomic_DNA"/>
</dbReference>
<comment type="caution">
    <text evidence="2">The sequence shown here is derived from an EMBL/GenBank/DDBJ whole genome shotgun (WGS) entry which is preliminary data.</text>
</comment>
<dbReference type="InterPro" id="IPR050336">
    <property type="entry name" value="Chromosome_partition/occlusion"/>
</dbReference>
<evidence type="ECO:0000313" key="3">
    <source>
        <dbReference type="Proteomes" id="UP001551584"/>
    </source>
</evidence>
<dbReference type="SMART" id="SM00470">
    <property type="entry name" value="ParB"/>
    <property type="match status" value="1"/>
</dbReference>
<reference evidence="2 3" key="1">
    <citation type="submission" date="2024-06" db="EMBL/GenBank/DDBJ databases">
        <title>The Natural Products Discovery Center: Release of the First 8490 Sequenced Strains for Exploring Actinobacteria Biosynthetic Diversity.</title>
        <authorList>
            <person name="Kalkreuter E."/>
            <person name="Kautsar S.A."/>
            <person name="Yang D."/>
            <person name="Bader C.D."/>
            <person name="Teijaro C.N."/>
            <person name="Fluegel L."/>
            <person name="Davis C.M."/>
            <person name="Simpson J.R."/>
            <person name="Lauterbach L."/>
            <person name="Steele A.D."/>
            <person name="Gui C."/>
            <person name="Meng S."/>
            <person name="Li G."/>
            <person name="Viehrig K."/>
            <person name="Ye F."/>
            <person name="Su P."/>
            <person name="Kiefer A.F."/>
            <person name="Nichols A."/>
            <person name="Cepeda A.J."/>
            <person name="Yan W."/>
            <person name="Fan B."/>
            <person name="Jiang Y."/>
            <person name="Adhikari A."/>
            <person name="Zheng C.-J."/>
            <person name="Schuster L."/>
            <person name="Cowan T.M."/>
            <person name="Smanski M.J."/>
            <person name="Chevrette M.G."/>
            <person name="De Carvalho L.P.S."/>
            <person name="Shen B."/>
        </authorList>
    </citation>
    <scope>NUCLEOTIDE SEQUENCE [LARGE SCALE GENOMIC DNA]</scope>
    <source>
        <strain evidence="2 3">NPDC048117</strain>
    </source>
</reference>
<dbReference type="CDD" id="cd16397">
    <property type="entry name" value="IbrB_like"/>
    <property type="match status" value="1"/>
</dbReference>
<accession>A0ABV3EJ77</accession>
<gene>
    <name evidence="2" type="ORF">AB0D95_03030</name>
</gene>
<name>A0ABV3EJ77_9ACTN</name>
<dbReference type="Pfam" id="PF02195">
    <property type="entry name" value="ParB_N"/>
    <property type="match status" value="1"/>
</dbReference>
<dbReference type="PANTHER" id="PTHR33375:SF1">
    <property type="entry name" value="CHROMOSOME-PARTITIONING PROTEIN PARB-RELATED"/>
    <property type="match status" value="1"/>
</dbReference>
<feature type="domain" description="ParB-like N-terminal" evidence="1">
    <location>
        <begin position="20"/>
        <end position="115"/>
    </location>
</feature>
<dbReference type="SUPFAM" id="SSF110849">
    <property type="entry name" value="ParB/Sulfiredoxin"/>
    <property type="match status" value="1"/>
</dbReference>
<dbReference type="Gene3D" id="3.90.1530.10">
    <property type="entry name" value="Conserved hypothetical protein from pyrococcus furiosus pfu- 392566-001, ParB domain"/>
    <property type="match status" value="1"/>
</dbReference>
<dbReference type="PANTHER" id="PTHR33375">
    <property type="entry name" value="CHROMOSOME-PARTITIONING PROTEIN PARB-RELATED"/>
    <property type="match status" value="1"/>
</dbReference>
<dbReference type="RefSeq" id="WP_359268350.1">
    <property type="nucleotide sequence ID" value="NZ_JBEZNA010000004.1"/>
</dbReference>
<dbReference type="InterPro" id="IPR036086">
    <property type="entry name" value="ParB/Sulfiredoxin_sf"/>
</dbReference>
<evidence type="ECO:0000259" key="1">
    <source>
        <dbReference type="SMART" id="SM00470"/>
    </source>
</evidence>
<dbReference type="Proteomes" id="UP001551584">
    <property type="component" value="Unassembled WGS sequence"/>
</dbReference>
<proteinExistence type="predicted"/>
<dbReference type="InterPro" id="IPR003115">
    <property type="entry name" value="ParB_N"/>
</dbReference>
<evidence type="ECO:0000313" key="2">
    <source>
        <dbReference type="EMBL" id="MEU9576256.1"/>
    </source>
</evidence>
<organism evidence="2 3">
    <name type="scientific">Streptomyces chilikensis</name>
    <dbReference type="NCBI Taxonomy" id="1194079"/>
    <lineage>
        <taxon>Bacteria</taxon>
        <taxon>Bacillati</taxon>
        <taxon>Actinomycetota</taxon>
        <taxon>Actinomycetes</taxon>
        <taxon>Kitasatosporales</taxon>
        <taxon>Streptomycetaceae</taxon>
        <taxon>Streptomyces</taxon>
    </lineage>
</organism>
<keyword evidence="3" id="KW-1185">Reference proteome</keyword>
<sequence length="178" mass="19624">MTEAPRAGVGVEQQPVNAVRWLDRNKITANSWNPNRQAPPEFRLLKTSILENGWTQPVVVRDQADGTYEVVDGFHRWSVSADPEVHALTDGLVPVVVLPPTDGVTARMATVRHNRARGTHHVLGMADIVADLIAEGLSYEEIGARLGMEYEEVDRLADRGHMLRRHAGDGFGQGWTTG</sequence>